<dbReference type="AlphaFoldDB" id="A0A8C6WC76"/>
<dbReference type="PANTHER" id="PTHR33722:SF1">
    <property type="entry name" value="CATION CHANNEL SPERM-ASSOCIATED AUXILIARY SUBUNIT DELTA"/>
    <property type="match status" value="1"/>
</dbReference>
<evidence type="ECO:0000256" key="3">
    <source>
        <dbReference type="ARBA" id="ARBA00022475"/>
    </source>
</evidence>
<evidence type="ECO:0000256" key="6">
    <source>
        <dbReference type="ARBA" id="ARBA00022782"/>
    </source>
</evidence>
<feature type="domain" description="CATSPERD Ig-like" evidence="22">
    <location>
        <begin position="327"/>
        <end position="447"/>
    </location>
</feature>
<dbReference type="InterPro" id="IPR028751">
    <property type="entry name" value="CATSPERD/E"/>
</dbReference>
<protein>
    <recommendedName>
        <fullName evidence="16">Cation channel sperm-associated auxiliary subunit delta</fullName>
    </recommendedName>
    <alternativeName>
        <fullName evidence="17">Transmembrane protein 146</fullName>
    </alternativeName>
</protein>
<dbReference type="PANTHER" id="PTHR33722">
    <property type="entry name" value="CATION CHANNEL SPERM-ASSOCIATED PROTEIN SUBUNIT DELTA-RELATED"/>
    <property type="match status" value="1"/>
</dbReference>
<evidence type="ECO:0000259" key="20">
    <source>
        <dbReference type="Pfam" id="PF15020"/>
    </source>
</evidence>
<evidence type="ECO:0000256" key="8">
    <source>
        <dbReference type="ARBA" id="ARBA00022871"/>
    </source>
</evidence>
<name>A0A8C6WC76_NANGA</name>
<keyword evidence="12" id="KW-1015">Disulfide bond</keyword>
<dbReference type="GO" id="GO:0036128">
    <property type="term" value="C:CatSper complex"/>
    <property type="evidence" value="ECO:0007669"/>
    <property type="project" value="Ensembl"/>
</dbReference>
<keyword evidence="7" id="KW-0282">Flagellum</keyword>
<keyword evidence="24" id="KW-1185">Reference proteome</keyword>
<reference evidence="23" key="2">
    <citation type="submission" date="2025-09" db="UniProtKB">
        <authorList>
            <consortium name="Ensembl"/>
        </authorList>
    </citation>
    <scope>IDENTIFICATION</scope>
</reference>
<keyword evidence="5" id="KW-0732">Signal</keyword>
<keyword evidence="8" id="KW-0744">Spermatogenesis</keyword>
<evidence type="ECO:0000256" key="9">
    <source>
        <dbReference type="ARBA" id="ARBA00022989"/>
    </source>
</evidence>
<dbReference type="Pfam" id="PF23747">
    <property type="entry name" value="Ig-like_CATSPERD"/>
    <property type="match status" value="1"/>
</dbReference>
<keyword evidence="13" id="KW-0325">Glycoprotein</keyword>
<evidence type="ECO:0000256" key="1">
    <source>
        <dbReference type="ARBA" id="ARBA00010246"/>
    </source>
</evidence>
<evidence type="ECO:0000259" key="22">
    <source>
        <dbReference type="Pfam" id="PF23747"/>
    </source>
</evidence>
<gene>
    <name evidence="23" type="primary">Catsperd</name>
</gene>
<keyword evidence="4 19" id="KW-0812">Transmembrane</keyword>
<evidence type="ECO:0000256" key="4">
    <source>
        <dbReference type="ARBA" id="ARBA00022692"/>
    </source>
</evidence>
<keyword evidence="3" id="KW-1003">Cell membrane</keyword>
<dbReference type="Proteomes" id="UP000694381">
    <property type="component" value="Unassembled WGS sequence"/>
</dbReference>
<keyword evidence="10" id="KW-0969">Cilium</keyword>
<dbReference type="Ensembl" id="ENSNGAT00000028736.1">
    <property type="protein sequence ID" value="ENSNGAP00000023047.1"/>
    <property type="gene ID" value="ENSNGAG00000021716.1"/>
</dbReference>
<comment type="similarity">
    <text evidence="1">Belongs to the CATSPERD family.</text>
</comment>
<evidence type="ECO:0000259" key="21">
    <source>
        <dbReference type="Pfam" id="PF22850"/>
    </source>
</evidence>
<accession>A0A8C6WC76</accession>
<evidence type="ECO:0000256" key="18">
    <source>
        <dbReference type="ARBA" id="ARBA00046028"/>
    </source>
</evidence>
<evidence type="ECO:0000256" key="13">
    <source>
        <dbReference type="ARBA" id="ARBA00023180"/>
    </source>
</evidence>
<evidence type="ECO:0000256" key="12">
    <source>
        <dbReference type="ARBA" id="ARBA00023157"/>
    </source>
</evidence>
<evidence type="ECO:0000313" key="23">
    <source>
        <dbReference type="Ensembl" id="ENSNGAP00000023047.1"/>
    </source>
</evidence>
<evidence type="ECO:0000256" key="16">
    <source>
        <dbReference type="ARBA" id="ARBA00040129"/>
    </source>
</evidence>
<dbReference type="InterPro" id="IPR053814">
    <property type="entry name" value="CATSPERD/E_C"/>
</dbReference>
<evidence type="ECO:0000256" key="11">
    <source>
        <dbReference type="ARBA" id="ARBA00023136"/>
    </source>
</evidence>
<feature type="domain" description="CATSPERD beta-propeller" evidence="20">
    <location>
        <begin position="3"/>
        <end position="307"/>
    </location>
</feature>
<evidence type="ECO:0000256" key="17">
    <source>
        <dbReference type="ARBA" id="ARBA00041424"/>
    </source>
</evidence>
<comment type="subcellular location">
    <subcellularLocation>
        <location evidence="15">Cell projection</location>
        <location evidence="15">Cilium</location>
        <location evidence="15">Flagellum membrane</location>
        <topology evidence="15">Single-pass type I membrane protein</topology>
    </subcellularLocation>
</comment>
<feature type="domain" description="CATSPERD/E C-terminal" evidence="21">
    <location>
        <begin position="477"/>
        <end position="692"/>
    </location>
</feature>
<sequence length="737" mass="83950">MSSLCKDKVAVYLGKNVFLTLDNFGSSLLPLRIPRSMAVVTCAHFSTDVIILFVVDGKIFIYNYKDKTWNQASGVHHTVSHVSGDTCCFKGSSFCLEITNKLFAYFRGDQLANTVVYFSTNGGFSFQILRHLTGTVEGIFHFHSLSQIGVFTFRNQSAVFIYSDHPLNRSWGQFFEQHEQLDIIQSPGQRGFLIFWNQTSLFVSPNVGQFVDTVQLQEGQTIVLDSLTNNNITIHSIALNENELGVLTREDHLYYGSQGYLRTVVIQLMEQPFWSEDTAIMFESPGMLEVLIPVPDTEFLAFDFRKCTVNIQAVLMDPSLQMKPCNVELLEGPLEKEMYTIDMNSKLDLSAQIIPRPRESPVPLVMVSNPHSLGVQASMVEFGTTFDGNSKYKLEIQLKQQHLLGRADGNFTTISMKRNAISALTVDIADKEISCVDLKPLSTLISIGCDLKKKITVQNKISACAMGILDPVDLQGNYSYIIEKEAYSPVSREGEAKSDLLVFYEYKELGCPRLVYYDTPWKPVVELWWNGLMHEIVDAEYVLMEVNGLFTYSYSLTAATAGCKSQPQNWTTVLAATDNSEFKSWDRENYVSCHEWSEDRPLLWPDVQYQILGGRTNNRVIFDQRNGIYVFSLSVVDPHYSYCHLDTVFSVFVYGALPLPLFPPELVILLLTTTMLLSVGLVYTTPKLLATERGHHFKRFWSRLCRGCIWYCSCPWLQRNFQRWLQTRRVKFQREAK</sequence>
<evidence type="ECO:0000256" key="2">
    <source>
        <dbReference type="ARBA" id="ARBA00022473"/>
    </source>
</evidence>
<reference evidence="23" key="1">
    <citation type="submission" date="2025-08" db="UniProtKB">
        <authorList>
            <consortium name="Ensembl"/>
        </authorList>
    </citation>
    <scope>IDENTIFICATION</scope>
</reference>
<dbReference type="InterPro" id="IPR055451">
    <property type="entry name" value="Ig-like_CATSPERD"/>
</dbReference>
<keyword evidence="6" id="KW-0221">Differentiation</keyword>
<keyword evidence="2" id="KW-0217">Developmental protein</keyword>
<comment type="function">
    <text evidence="18">Auxiliary component of the CatSper complex, a complex involved in sperm cell hyperactivation. Sperm cell hyperactivation is needed for sperm motility which is essential late in the preparation of sperm for fertilization. Required for CATSPER1 stability before intraflagellar transport and/or incorporation of the CatSper complex channel into the flagellar membrane.</text>
</comment>
<evidence type="ECO:0000313" key="24">
    <source>
        <dbReference type="Proteomes" id="UP000694381"/>
    </source>
</evidence>
<dbReference type="Pfam" id="PF15020">
    <property type="entry name" value="Beta-prop_CATSPERD"/>
    <property type="match status" value="1"/>
</dbReference>
<dbReference type="InterPro" id="IPR053813">
    <property type="entry name" value="CATSPERD_beta-prop"/>
</dbReference>
<evidence type="ECO:0000256" key="14">
    <source>
        <dbReference type="ARBA" id="ARBA00023273"/>
    </source>
</evidence>
<evidence type="ECO:0000256" key="19">
    <source>
        <dbReference type="SAM" id="Phobius"/>
    </source>
</evidence>
<dbReference type="GO" id="GO:0048240">
    <property type="term" value="P:sperm capacitation"/>
    <property type="evidence" value="ECO:0007669"/>
    <property type="project" value="Ensembl"/>
</dbReference>
<keyword evidence="14" id="KW-0966">Cell projection</keyword>
<evidence type="ECO:0000256" key="15">
    <source>
        <dbReference type="ARBA" id="ARBA00037793"/>
    </source>
</evidence>
<proteinExistence type="inferred from homology"/>
<dbReference type="Pfam" id="PF22850">
    <property type="entry name" value="CATSPERD-E_C"/>
    <property type="match status" value="1"/>
</dbReference>
<dbReference type="GO" id="GO:0097228">
    <property type="term" value="C:sperm principal piece"/>
    <property type="evidence" value="ECO:0007669"/>
    <property type="project" value="Ensembl"/>
</dbReference>
<evidence type="ECO:0000256" key="5">
    <source>
        <dbReference type="ARBA" id="ARBA00022729"/>
    </source>
</evidence>
<keyword evidence="11 19" id="KW-0472">Membrane</keyword>
<dbReference type="GO" id="GO:0030317">
    <property type="term" value="P:flagellated sperm motility"/>
    <property type="evidence" value="ECO:0007669"/>
    <property type="project" value="Ensembl"/>
</dbReference>
<dbReference type="GeneTree" id="ENSGT00940000162714"/>
<evidence type="ECO:0000256" key="7">
    <source>
        <dbReference type="ARBA" id="ARBA00022846"/>
    </source>
</evidence>
<dbReference type="OMA" id="HPYILHH"/>
<feature type="transmembrane region" description="Helical" evidence="19">
    <location>
        <begin position="666"/>
        <end position="689"/>
    </location>
</feature>
<organism evidence="23 24">
    <name type="scientific">Nannospalax galili</name>
    <name type="common">Northern Israeli blind subterranean mole rat</name>
    <name type="synonym">Spalax galili</name>
    <dbReference type="NCBI Taxonomy" id="1026970"/>
    <lineage>
        <taxon>Eukaryota</taxon>
        <taxon>Metazoa</taxon>
        <taxon>Chordata</taxon>
        <taxon>Craniata</taxon>
        <taxon>Vertebrata</taxon>
        <taxon>Euteleostomi</taxon>
        <taxon>Mammalia</taxon>
        <taxon>Eutheria</taxon>
        <taxon>Euarchontoglires</taxon>
        <taxon>Glires</taxon>
        <taxon>Rodentia</taxon>
        <taxon>Myomorpha</taxon>
        <taxon>Muroidea</taxon>
        <taxon>Spalacidae</taxon>
        <taxon>Spalacinae</taxon>
        <taxon>Nannospalax</taxon>
    </lineage>
</organism>
<keyword evidence="9 19" id="KW-1133">Transmembrane helix</keyword>
<evidence type="ECO:0000256" key="10">
    <source>
        <dbReference type="ARBA" id="ARBA00023069"/>
    </source>
</evidence>